<dbReference type="OrthoDB" id="7000764at2"/>
<sequence length="84" mass="9415">MTFPKNGPFVSYYFVMDMKDERYPYGCCGPFASQTEAEQARERIARAFPAADLRLGQGGFDIDDDEMLIEAQGKARVKLARLAA</sequence>
<dbReference type="AlphaFoldDB" id="A0A5S5BIX6"/>
<accession>A0A5S5BIX6</accession>
<protein>
    <submittedName>
        <fullName evidence="1">Uncharacterized protein</fullName>
    </submittedName>
</protein>
<comment type="caution">
    <text evidence="1">The sequence shown here is derived from an EMBL/GenBank/DDBJ whole genome shotgun (WGS) entry which is preliminary data.</text>
</comment>
<dbReference type="EMBL" id="VNHQ01000011">
    <property type="protein sequence ID" value="TYP66378.1"/>
    <property type="molecule type" value="Genomic_DNA"/>
</dbReference>
<proteinExistence type="predicted"/>
<name>A0A5S5BIX6_STUST</name>
<evidence type="ECO:0000313" key="2">
    <source>
        <dbReference type="Proteomes" id="UP000324282"/>
    </source>
</evidence>
<dbReference type="Proteomes" id="UP000324282">
    <property type="component" value="Unassembled WGS sequence"/>
</dbReference>
<gene>
    <name evidence="1" type="ORF">A9A72_121377</name>
</gene>
<evidence type="ECO:0000313" key="1">
    <source>
        <dbReference type="EMBL" id="TYP66378.1"/>
    </source>
</evidence>
<organism evidence="1 2">
    <name type="scientific">Stutzerimonas stutzeri</name>
    <name type="common">Pseudomonas stutzeri</name>
    <dbReference type="NCBI Taxonomy" id="316"/>
    <lineage>
        <taxon>Bacteria</taxon>
        <taxon>Pseudomonadati</taxon>
        <taxon>Pseudomonadota</taxon>
        <taxon>Gammaproteobacteria</taxon>
        <taxon>Pseudomonadales</taxon>
        <taxon>Pseudomonadaceae</taxon>
        <taxon>Stutzerimonas</taxon>
    </lineage>
</organism>
<dbReference type="RefSeq" id="WP_148924271.1">
    <property type="nucleotide sequence ID" value="NZ_VNHQ01000011.1"/>
</dbReference>
<reference evidence="1 2" key="1">
    <citation type="submission" date="2019-07" db="EMBL/GenBank/DDBJ databases">
        <title>Deep subsurface shale carbon reservoir microbial communities from Ohio and West Virginia, USA.</title>
        <authorList>
            <person name="Wrighton K."/>
        </authorList>
    </citation>
    <scope>NUCLEOTIDE SEQUENCE [LARGE SCALE GENOMIC DNA]</scope>
    <source>
        <strain evidence="1 2">NP_8Ht</strain>
    </source>
</reference>